<dbReference type="EMBL" id="RBRY01000191">
    <property type="protein sequence ID" value="RMR49609.1"/>
    <property type="molecule type" value="Genomic_DNA"/>
</dbReference>
<dbReference type="InterPro" id="IPR032710">
    <property type="entry name" value="NTF2-like_dom_sf"/>
</dbReference>
<gene>
    <name evidence="2" type="ORF">ALP84_01944</name>
    <name evidence="1" type="ORF">PSCICP_06610</name>
</gene>
<evidence type="ECO:0000313" key="3">
    <source>
        <dbReference type="Proteomes" id="UP000278332"/>
    </source>
</evidence>
<reference evidence="1 4" key="2">
    <citation type="submission" date="2020-05" db="EMBL/GenBank/DDBJ databases">
        <title>Genetic diversity of Pseudomonas cichorii.</title>
        <authorList>
            <person name="Tani S."/>
            <person name="Yagi H."/>
            <person name="Hashimoto S."/>
            <person name="Iiyama K."/>
            <person name="Furuya N."/>
        </authorList>
    </citation>
    <scope>NUCLEOTIDE SEQUENCE [LARGE SCALE GENOMIC DNA]</scope>
    <source>
        <strain evidence="1 4">LMG 2162</strain>
    </source>
</reference>
<dbReference type="AlphaFoldDB" id="A0A3M4VE24"/>
<evidence type="ECO:0000313" key="1">
    <source>
        <dbReference type="EMBL" id="GFM90689.1"/>
    </source>
</evidence>
<keyword evidence="4" id="KW-1185">Reference proteome</keyword>
<name>A0A3M4VE24_PSECI</name>
<dbReference type="EMBL" id="BLWA01000001">
    <property type="protein sequence ID" value="GFM90689.1"/>
    <property type="molecule type" value="Genomic_DNA"/>
</dbReference>
<sequence length="184" mass="20058">MSTLLANPVPNNRHSIEQYILAKDGNRPDLLRQAFSPEATVEMLVHTDAISFPSTLEGLGAIAQTLVRGFGQTYENVYTFCLGEPPVSDASAYTCKWLVGMTVKETGAVRVGCGQYDWRFDSQSGLVVHLTITIDHMQVSPAADLIPVMNWLQGLGYPWCQADDVIAKAPQLSSIAPVIGYLQS</sequence>
<evidence type="ECO:0000313" key="2">
    <source>
        <dbReference type="EMBL" id="RMR49609.1"/>
    </source>
</evidence>
<reference evidence="2 3" key="1">
    <citation type="submission" date="2018-08" db="EMBL/GenBank/DDBJ databases">
        <title>Recombination of ecologically and evolutionarily significant loci maintains genetic cohesion in the Pseudomonas syringae species complex.</title>
        <authorList>
            <person name="Dillon M."/>
            <person name="Thakur S."/>
            <person name="Almeida R.N.D."/>
            <person name="Weir B.S."/>
            <person name="Guttman D.S."/>
        </authorList>
    </citation>
    <scope>NUCLEOTIDE SEQUENCE [LARGE SCALE GENOMIC DNA]</scope>
    <source>
        <strain evidence="2 3">ICMP 6917</strain>
    </source>
</reference>
<dbReference type="RefSeq" id="WP_051427720.1">
    <property type="nucleotide sequence ID" value="NZ_BLVX01000004.1"/>
</dbReference>
<comment type="caution">
    <text evidence="2">The sequence shown here is derived from an EMBL/GenBank/DDBJ whole genome shotgun (WGS) entry which is preliminary data.</text>
</comment>
<evidence type="ECO:0008006" key="5">
    <source>
        <dbReference type="Google" id="ProtNLM"/>
    </source>
</evidence>
<dbReference type="Proteomes" id="UP000278332">
    <property type="component" value="Unassembled WGS sequence"/>
</dbReference>
<proteinExistence type="predicted"/>
<organism evidence="2 3">
    <name type="scientific">Pseudomonas cichorii</name>
    <dbReference type="NCBI Taxonomy" id="36746"/>
    <lineage>
        <taxon>Bacteria</taxon>
        <taxon>Pseudomonadati</taxon>
        <taxon>Pseudomonadota</taxon>
        <taxon>Gammaproteobacteria</taxon>
        <taxon>Pseudomonadales</taxon>
        <taxon>Pseudomonadaceae</taxon>
        <taxon>Pseudomonas</taxon>
    </lineage>
</organism>
<dbReference type="SUPFAM" id="SSF54427">
    <property type="entry name" value="NTF2-like"/>
    <property type="match status" value="1"/>
</dbReference>
<dbReference type="GeneID" id="93658586"/>
<accession>A0A3M4VE24</accession>
<evidence type="ECO:0000313" key="4">
    <source>
        <dbReference type="Proteomes" id="UP000614982"/>
    </source>
</evidence>
<dbReference type="Proteomes" id="UP000614982">
    <property type="component" value="Unassembled WGS sequence"/>
</dbReference>
<protein>
    <recommendedName>
        <fullName evidence="5">SnoaL-like domain-containing protein</fullName>
    </recommendedName>
</protein>